<accession>A0ABQ3UF09</accession>
<dbReference type="Pfam" id="PF13489">
    <property type="entry name" value="Methyltransf_23"/>
    <property type="match status" value="1"/>
</dbReference>
<protein>
    <recommendedName>
        <fullName evidence="6">Methyltransferase</fullName>
    </recommendedName>
</protein>
<evidence type="ECO:0000256" key="3">
    <source>
        <dbReference type="ARBA" id="ARBA00022691"/>
    </source>
</evidence>
<dbReference type="EMBL" id="BNEK01000005">
    <property type="protein sequence ID" value="GHJ33771.1"/>
    <property type="molecule type" value="Genomic_DNA"/>
</dbReference>
<dbReference type="PANTHER" id="PTHR43464">
    <property type="entry name" value="METHYLTRANSFERASE"/>
    <property type="match status" value="1"/>
</dbReference>
<name>A0ABQ3UF09_STRHY</name>
<dbReference type="InterPro" id="IPR029063">
    <property type="entry name" value="SAM-dependent_MTases_sf"/>
</dbReference>
<keyword evidence="3" id="KW-0949">S-adenosyl-L-methionine</keyword>
<evidence type="ECO:0000256" key="1">
    <source>
        <dbReference type="ARBA" id="ARBA00022603"/>
    </source>
</evidence>
<proteinExistence type="predicted"/>
<organism evidence="4 5">
    <name type="scientific">Streptomyces hygroscopicus</name>
    <dbReference type="NCBI Taxonomy" id="1912"/>
    <lineage>
        <taxon>Bacteria</taxon>
        <taxon>Bacillati</taxon>
        <taxon>Actinomycetota</taxon>
        <taxon>Actinomycetes</taxon>
        <taxon>Kitasatosporales</taxon>
        <taxon>Streptomycetaceae</taxon>
        <taxon>Streptomyces</taxon>
        <taxon>Streptomyces violaceusniger group</taxon>
    </lineage>
</organism>
<dbReference type="PANTHER" id="PTHR43464:SF19">
    <property type="entry name" value="UBIQUINONE BIOSYNTHESIS O-METHYLTRANSFERASE, MITOCHONDRIAL"/>
    <property type="match status" value="1"/>
</dbReference>
<reference evidence="4" key="1">
    <citation type="submission" date="2024-05" db="EMBL/GenBank/DDBJ databases">
        <title>Whole genome shotgun sequence of Streptomyces hygroscopicus NBRC 113678.</title>
        <authorList>
            <person name="Komaki H."/>
            <person name="Tamura T."/>
        </authorList>
    </citation>
    <scope>NUCLEOTIDE SEQUENCE</scope>
    <source>
        <strain evidence="4">N11-34</strain>
    </source>
</reference>
<dbReference type="SUPFAM" id="SSF53335">
    <property type="entry name" value="S-adenosyl-L-methionine-dependent methyltransferases"/>
    <property type="match status" value="1"/>
</dbReference>
<dbReference type="Gene3D" id="3.40.50.150">
    <property type="entry name" value="Vaccinia Virus protein VP39"/>
    <property type="match status" value="1"/>
</dbReference>
<keyword evidence="5" id="KW-1185">Reference proteome</keyword>
<keyword evidence="2" id="KW-0808">Transferase</keyword>
<evidence type="ECO:0008006" key="6">
    <source>
        <dbReference type="Google" id="ProtNLM"/>
    </source>
</evidence>
<sequence length="223" mass="25079">MRQDQGEWREIKFHDYAAIFKIPGLYEHLFHDLLRCQSPAVVRRLLEEEVDREGGERTRLRVLDVGAGNGLMAEELSDWGVGFTVGVDILPEAAEAAHRDRAGVYKDYHVLDLAHLSPRERGALRESEFNVLTCVAALGFADIPPRAFREAYNSIVPGGWVAITLKEEFLQGDDRSGYCRLIRDLSGSGALEARTSRRYLHRLGARGEAYHYVAMTGKKVHDA</sequence>
<comment type="caution">
    <text evidence="4">The sequence shown here is derived from an EMBL/GenBank/DDBJ whole genome shotgun (WGS) entry which is preliminary data.</text>
</comment>
<evidence type="ECO:0000313" key="5">
    <source>
        <dbReference type="Proteomes" id="UP001054854"/>
    </source>
</evidence>
<dbReference type="CDD" id="cd02440">
    <property type="entry name" value="AdoMet_MTases"/>
    <property type="match status" value="1"/>
</dbReference>
<evidence type="ECO:0000256" key="2">
    <source>
        <dbReference type="ARBA" id="ARBA00022679"/>
    </source>
</evidence>
<evidence type="ECO:0000313" key="4">
    <source>
        <dbReference type="EMBL" id="GHJ33771.1"/>
    </source>
</evidence>
<gene>
    <name evidence="4" type="ORF">TPA0910_82040</name>
</gene>
<dbReference type="RefSeq" id="WP_199850011.1">
    <property type="nucleotide sequence ID" value="NZ_BBON01000100.1"/>
</dbReference>
<keyword evidence="1" id="KW-0489">Methyltransferase</keyword>
<dbReference type="Proteomes" id="UP001054854">
    <property type="component" value="Unassembled WGS sequence"/>
</dbReference>